<organism evidence="5 6">
    <name type="scientific">Chitinophaga caeni</name>
    <dbReference type="NCBI Taxonomy" id="2029983"/>
    <lineage>
        <taxon>Bacteria</taxon>
        <taxon>Pseudomonadati</taxon>
        <taxon>Bacteroidota</taxon>
        <taxon>Chitinophagia</taxon>
        <taxon>Chitinophagales</taxon>
        <taxon>Chitinophagaceae</taxon>
        <taxon>Chitinophaga</taxon>
    </lineage>
</organism>
<keyword evidence="6" id="KW-1185">Reference proteome</keyword>
<dbReference type="Pfam" id="PF16344">
    <property type="entry name" value="FecR_C"/>
    <property type="match status" value="1"/>
</dbReference>
<proteinExistence type="predicted"/>
<dbReference type="Gene3D" id="2.60.120.1440">
    <property type="match status" value="1"/>
</dbReference>
<evidence type="ECO:0000313" key="5">
    <source>
        <dbReference type="EMBL" id="ATL48977.1"/>
    </source>
</evidence>
<sequence length="403" mass="44628">MDKDQILKILEAYEQGTLSADELLALKKALLNLEIMDEQTLQNINFQESQERVKKKLMAKIESEEQQYSSETRRLSRNRGIRILSGIAIGTAASVIVAIGIISKFESRKAIPESHLNEIADIEPATFKAKLSINSSPSSYKLTGNIEDSIVLINGALVKAPSPNTIVYQSYENLVGDQIPSINTVSTPRGGTYNVILSDGTEVMLNAASSISFPVPFAKDKREVTIKGEAFFKVKPQLLSNNSLAKPFIVKAQVAPNQIQIIKVLGTHFNVHAQPNSPIITSLVEGKVQVTTQKDTKTILPGEKTILVNGLLSTGQMDSQEIAWTKNLFEFQDQTLETIMAEASRWYNVDIEFGNDVDLSQKYTITLERNKGLKTFTSIIESLGFECSLEKDQDANRLFVKSK</sequence>
<keyword evidence="2" id="KW-1133">Transmembrane helix</keyword>
<dbReference type="PANTHER" id="PTHR30273:SF2">
    <property type="entry name" value="PROTEIN FECR"/>
    <property type="match status" value="1"/>
</dbReference>
<feature type="transmembrane region" description="Helical" evidence="2">
    <location>
        <begin position="83"/>
        <end position="102"/>
    </location>
</feature>
<dbReference type="InterPro" id="IPR032508">
    <property type="entry name" value="FecR_C"/>
</dbReference>
<accession>A0A291QYH5</accession>
<evidence type="ECO:0000259" key="3">
    <source>
        <dbReference type="Pfam" id="PF04773"/>
    </source>
</evidence>
<dbReference type="EMBL" id="CP023777">
    <property type="protein sequence ID" value="ATL48977.1"/>
    <property type="molecule type" value="Genomic_DNA"/>
</dbReference>
<feature type="coiled-coil region" evidence="1">
    <location>
        <begin position="47"/>
        <end position="74"/>
    </location>
</feature>
<evidence type="ECO:0000256" key="1">
    <source>
        <dbReference type="SAM" id="Coils"/>
    </source>
</evidence>
<dbReference type="RefSeq" id="WP_098195345.1">
    <property type="nucleotide sequence ID" value="NZ_CP023777.1"/>
</dbReference>
<dbReference type="Gene3D" id="3.55.50.30">
    <property type="match status" value="1"/>
</dbReference>
<dbReference type="KEGG" id="cbae:COR50_18375"/>
<evidence type="ECO:0008006" key="7">
    <source>
        <dbReference type="Google" id="ProtNLM"/>
    </source>
</evidence>
<protein>
    <recommendedName>
        <fullName evidence="7">FecR family protein</fullName>
    </recommendedName>
</protein>
<evidence type="ECO:0000256" key="2">
    <source>
        <dbReference type="SAM" id="Phobius"/>
    </source>
</evidence>
<dbReference type="Pfam" id="PF04773">
    <property type="entry name" value="FecR"/>
    <property type="match status" value="1"/>
</dbReference>
<dbReference type="InterPro" id="IPR006860">
    <property type="entry name" value="FecR"/>
</dbReference>
<gene>
    <name evidence="5" type="ORF">COR50_18375</name>
</gene>
<feature type="domain" description="Protein FecR C-terminal" evidence="4">
    <location>
        <begin position="329"/>
        <end position="384"/>
    </location>
</feature>
<keyword evidence="2" id="KW-0472">Membrane</keyword>
<dbReference type="Proteomes" id="UP000220133">
    <property type="component" value="Chromosome"/>
</dbReference>
<dbReference type="GO" id="GO:0016989">
    <property type="term" value="F:sigma factor antagonist activity"/>
    <property type="evidence" value="ECO:0007669"/>
    <property type="project" value="TreeGrafter"/>
</dbReference>
<evidence type="ECO:0000313" key="6">
    <source>
        <dbReference type="Proteomes" id="UP000220133"/>
    </source>
</evidence>
<dbReference type="InterPro" id="IPR012373">
    <property type="entry name" value="Ferrdict_sens_TM"/>
</dbReference>
<keyword evidence="1" id="KW-0175">Coiled coil</keyword>
<dbReference type="OrthoDB" id="1097347at2"/>
<reference evidence="5 6" key="1">
    <citation type="submission" date="2017-10" db="EMBL/GenBank/DDBJ databases">
        <title>Paenichitinophaga pekingensis gen. nov., sp. nov., isolated from activated sludge.</title>
        <authorList>
            <person name="Jin D."/>
            <person name="Kong X."/>
            <person name="Deng Y."/>
            <person name="Bai Z."/>
        </authorList>
    </citation>
    <scope>NUCLEOTIDE SEQUENCE [LARGE SCALE GENOMIC DNA]</scope>
    <source>
        <strain evidence="5 6">13</strain>
    </source>
</reference>
<dbReference type="AlphaFoldDB" id="A0A291QYH5"/>
<keyword evidence="2" id="KW-0812">Transmembrane</keyword>
<evidence type="ECO:0000259" key="4">
    <source>
        <dbReference type="Pfam" id="PF16344"/>
    </source>
</evidence>
<dbReference type="PANTHER" id="PTHR30273">
    <property type="entry name" value="PERIPLASMIC SIGNAL SENSOR AND SIGMA FACTOR ACTIVATOR FECR-RELATED"/>
    <property type="match status" value="1"/>
</dbReference>
<name>A0A291QYH5_9BACT</name>
<feature type="domain" description="FecR protein" evidence="3">
    <location>
        <begin position="184"/>
        <end position="289"/>
    </location>
</feature>